<keyword evidence="5" id="KW-1185">Reference proteome</keyword>
<dbReference type="SUPFAM" id="SSF50129">
    <property type="entry name" value="GroES-like"/>
    <property type="match status" value="1"/>
</dbReference>
<dbReference type="SMART" id="SM00883">
    <property type="entry name" value="Cpn10"/>
    <property type="match status" value="1"/>
</dbReference>
<sequence length="87" mass="9376">MARYAFRKFFPLFDPGLVERSAAETVTTGGVMLPEKSRGKGLRATVVAVGWGSKEKGGEVQPVSGKVGDKFLLPEYGSTKVVLEDKD</sequence>
<dbReference type="PANTHER" id="PTHR10772">
    <property type="entry name" value="10 KDA HEAT SHOCK PROTEIN"/>
    <property type="match status" value="1"/>
</dbReference>
<proteinExistence type="inferred from homology"/>
<dbReference type="Proteomes" id="UP000694540">
    <property type="component" value="Unplaced"/>
</dbReference>
<dbReference type="CDD" id="cd00320">
    <property type="entry name" value="cpn10"/>
    <property type="match status" value="1"/>
</dbReference>
<name>A0A8C3VNR9_9CETA</name>
<reference evidence="4" key="1">
    <citation type="submission" date="2025-08" db="UniProtKB">
        <authorList>
            <consortium name="Ensembl"/>
        </authorList>
    </citation>
    <scope>IDENTIFICATION</scope>
</reference>
<protein>
    <recommendedName>
        <fullName evidence="6">10 kDa heat shock protein, mitochondrial</fullName>
    </recommendedName>
</protein>
<dbReference type="GeneTree" id="ENSGT00390000006350"/>
<dbReference type="GO" id="GO:0005759">
    <property type="term" value="C:mitochondrial matrix"/>
    <property type="evidence" value="ECO:0007669"/>
    <property type="project" value="TreeGrafter"/>
</dbReference>
<evidence type="ECO:0008006" key="6">
    <source>
        <dbReference type="Google" id="ProtNLM"/>
    </source>
</evidence>
<dbReference type="PRINTS" id="PR00297">
    <property type="entry name" value="CHAPERONIN10"/>
</dbReference>
<evidence type="ECO:0000256" key="3">
    <source>
        <dbReference type="RuleBase" id="RU003479"/>
    </source>
</evidence>
<dbReference type="InterPro" id="IPR037124">
    <property type="entry name" value="Chaperonin_GroES_sf"/>
</dbReference>
<dbReference type="GO" id="GO:0005524">
    <property type="term" value="F:ATP binding"/>
    <property type="evidence" value="ECO:0007669"/>
    <property type="project" value="InterPro"/>
</dbReference>
<dbReference type="GO" id="GO:0051087">
    <property type="term" value="F:protein-folding chaperone binding"/>
    <property type="evidence" value="ECO:0007669"/>
    <property type="project" value="TreeGrafter"/>
</dbReference>
<dbReference type="GO" id="GO:0044183">
    <property type="term" value="F:protein folding chaperone"/>
    <property type="evidence" value="ECO:0007669"/>
    <property type="project" value="InterPro"/>
</dbReference>
<reference evidence="4" key="2">
    <citation type="submission" date="2025-09" db="UniProtKB">
        <authorList>
            <consortium name="Ensembl"/>
        </authorList>
    </citation>
    <scope>IDENTIFICATION</scope>
</reference>
<dbReference type="InterPro" id="IPR020818">
    <property type="entry name" value="Chaperonin_GroES"/>
</dbReference>
<dbReference type="GO" id="GO:0051082">
    <property type="term" value="F:unfolded protein binding"/>
    <property type="evidence" value="ECO:0007669"/>
    <property type="project" value="TreeGrafter"/>
</dbReference>
<dbReference type="Pfam" id="PF00166">
    <property type="entry name" value="Cpn10"/>
    <property type="match status" value="1"/>
</dbReference>
<evidence type="ECO:0000313" key="5">
    <source>
        <dbReference type="Proteomes" id="UP000694540"/>
    </source>
</evidence>
<evidence type="ECO:0000256" key="2">
    <source>
        <dbReference type="ARBA" id="ARBA00023186"/>
    </source>
</evidence>
<dbReference type="GO" id="GO:0046872">
    <property type="term" value="F:metal ion binding"/>
    <property type="evidence" value="ECO:0007669"/>
    <property type="project" value="TreeGrafter"/>
</dbReference>
<dbReference type="Gene3D" id="2.30.33.40">
    <property type="entry name" value="GroES chaperonin"/>
    <property type="match status" value="1"/>
</dbReference>
<evidence type="ECO:0000313" key="4">
    <source>
        <dbReference type="Ensembl" id="ENSCWAP00000001604.1"/>
    </source>
</evidence>
<organism evidence="4 5">
    <name type="scientific">Catagonus wagneri</name>
    <name type="common">Chacoan peccary</name>
    <dbReference type="NCBI Taxonomy" id="51154"/>
    <lineage>
        <taxon>Eukaryota</taxon>
        <taxon>Metazoa</taxon>
        <taxon>Chordata</taxon>
        <taxon>Craniata</taxon>
        <taxon>Vertebrata</taxon>
        <taxon>Euteleostomi</taxon>
        <taxon>Mammalia</taxon>
        <taxon>Eutheria</taxon>
        <taxon>Laurasiatheria</taxon>
        <taxon>Artiodactyla</taxon>
        <taxon>Suina</taxon>
        <taxon>Tayassuidae</taxon>
        <taxon>Catagonus</taxon>
    </lineage>
</organism>
<keyword evidence="2 3" id="KW-0143">Chaperone</keyword>
<comment type="similarity">
    <text evidence="1 3">Belongs to the GroES chaperonin family.</text>
</comment>
<dbReference type="PANTHER" id="PTHR10772:SF0">
    <property type="entry name" value="10 KDA HEAT SHOCK PROTEIN, MITOCHONDRIAL"/>
    <property type="match status" value="1"/>
</dbReference>
<dbReference type="AlphaFoldDB" id="A0A8C3VNR9"/>
<dbReference type="Ensembl" id="ENSCWAT00000001763.1">
    <property type="protein sequence ID" value="ENSCWAP00000001604.1"/>
    <property type="gene ID" value="ENSCWAG00000001346.1"/>
</dbReference>
<accession>A0A8C3VNR9</accession>
<dbReference type="InterPro" id="IPR011032">
    <property type="entry name" value="GroES-like_sf"/>
</dbReference>
<evidence type="ECO:0000256" key="1">
    <source>
        <dbReference type="ARBA" id="ARBA00006975"/>
    </source>
</evidence>